<dbReference type="Pfam" id="PF00098">
    <property type="entry name" value="zf-CCHC"/>
    <property type="match status" value="1"/>
</dbReference>
<keyword evidence="1" id="KW-0862">Zinc</keyword>
<keyword evidence="5" id="KW-1185">Reference proteome</keyword>
<keyword evidence="1" id="KW-0479">Metal-binding</keyword>
<keyword evidence="1" id="KW-0863">Zinc-finger</keyword>
<evidence type="ECO:0000256" key="2">
    <source>
        <dbReference type="SAM" id="MobiDB-lite"/>
    </source>
</evidence>
<evidence type="ECO:0000259" key="3">
    <source>
        <dbReference type="PROSITE" id="PS50158"/>
    </source>
</evidence>
<accession>A0ABR1M0U1</accession>
<dbReference type="SUPFAM" id="SSF57756">
    <property type="entry name" value="Retrovirus zinc finger-like domains"/>
    <property type="match status" value="1"/>
</dbReference>
<gene>
    <name evidence="4" type="ORF">J3D65DRAFT_264770</name>
</gene>
<reference evidence="4 5" key="1">
    <citation type="submission" date="2024-04" db="EMBL/GenBank/DDBJ databases">
        <title>Phyllosticta paracitricarpa is synonymous to the EU quarantine fungus P. citricarpa based on phylogenomic analyses.</title>
        <authorList>
            <consortium name="Lawrence Berkeley National Laboratory"/>
            <person name="Van ingen-buijs V.A."/>
            <person name="Van westerhoven A.C."/>
            <person name="Haridas S."/>
            <person name="Skiadas P."/>
            <person name="Martin F."/>
            <person name="Groenewald J.Z."/>
            <person name="Crous P.W."/>
            <person name="Seidl M.F."/>
        </authorList>
    </citation>
    <scope>NUCLEOTIDE SEQUENCE [LARGE SCALE GENOMIC DNA]</scope>
    <source>
        <strain evidence="4 5">CPC 17464</strain>
    </source>
</reference>
<feature type="compositionally biased region" description="Polar residues" evidence="2">
    <location>
        <begin position="232"/>
        <end position="241"/>
    </location>
</feature>
<dbReference type="Proteomes" id="UP001360953">
    <property type="component" value="Unassembled WGS sequence"/>
</dbReference>
<name>A0ABR1M0U1_9PEZI</name>
<evidence type="ECO:0000313" key="5">
    <source>
        <dbReference type="Proteomes" id="UP001360953"/>
    </source>
</evidence>
<dbReference type="GeneID" id="92027822"/>
<proteinExistence type="predicted"/>
<dbReference type="Gene3D" id="4.10.60.10">
    <property type="entry name" value="Zinc finger, CCHC-type"/>
    <property type="match status" value="1"/>
</dbReference>
<dbReference type="RefSeq" id="XP_066657993.1">
    <property type="nucleotide sequence ID" value="XM_066794916.1"/>
</dbReference>
<evidence type="ECO:0000256" key="1">
    <source>
        <dbReference type="PROSITE-ProRule" id="PRU00047"/>
    </source>
</evidence>
<feature type="region of interest" description="Disordered" evidence="2">
    <location>
        <begin position="231"/>
        <end position="258"/>
    </location>
</feature>
<protein>
    <recommendedName>
        <fullName evidence="3">CCHC-type domain-containing protein</fullName>
    </recommendedName>
</protein>
<dbReference type="PROSITE" id="PS50158">
    <property type="entry name" value="ZF_CCHC"/>
    <property type="match status" value="1"/>
</dbReference>
<organism evidence="4 5">
    <name type="scientific">Phyllosticta citribraziliensis</name>
    <dbReference type="NCBI Taxonomy" id="989973"/>
    <lineage>
        <taxon>Eukaryota</taxon>
        <taxon>Fungi</taxon>
        <taxon>Dikarya</taxon>
        <taxon>Ascomycota</taxon>
        <taxon>Pezizomycotina</taxon>
        <taxon>Dothideomycetes</taxon>
        <taxon>Dothideomycetes incertae sedis</taxon>
        <taxon>Botryosphaeriales</taxon>
        <taxon>Phyllostictaceae</taxon>
        <taxon>Phyllosticta</taxon>
    </lineage>
</organism>
<dbReference type="InterPro" id="IPR001878">
    <property type="entry name" value="Znf_CCHC"/>
</dbReference>
<comment type="caution">
    <text evidence="4">The sequence shown here is derived from an EMBL/GenBank/DDBJ whole genome shotgun (WGS) entry which is preliminary data.</text>
</comment>
<feature type="region of interest" description="Disordered" evidence="2">
    <location>
        <begin position="1"/>
        <end position="76"/>
    </location>
</feature>
<dbReference type="InterPro" id="IPR036875">
    <property type="entry name" value="Znf_CCHC_sf"/>
</dbReference>
<dbReference type="EMBL" id="JBBPEH010000003">
    <property type="protein sequence ID" value="KAK7541062.1"/>
    <property type="molecule type" value="Genomic_DNA"/>
</dbReference>
<dbReference type="SMART" id="SM00343">
    <property type="entry name" value="ZnF_C2HC"/>
    <property type="match status" value="2"/>
</dbReference>
<sequence length="270" mass="30600">MRWTARSERAPRPTQRSRRGWARHAESGSAGDEELSLAVWSGRSTVETGQDRSARLHDRTHRHPSSAVTQVRSGQGRAGQGVVPLWWTWTVSGQDQPKRCRVGSRWVRWVRSGWVWVWVWVWVGAQVSPGALEKKIDPSDPRSSTYKYPPLPEPPSSCELPLRRCPCIREDLLKLRRFSPFVTKLYEVESRMSSLSRRACYKCGNVGHYAEVCSSSERLCYNCKQPGMSGRNYRSAQSNGSRPRVQHLPPPAHHRGKAVLPLPGPWPCPG</sequence>
<feature type="domain" description="CCHC-type" evidence="3">
    <location>
        <begin position="200"/>
        <end position="213"/>
    </location>
</feature>
<feature type="compositionally biased region" description="Basic and acidic residues" evidence="2">
    <location>
        <begin position="1"/>
        <end position="11"/>
    </location>
</feature>
<evidence type="ECO:0000313" key="4">
    <source>
        <dbReference type="EMBL" id="KAK7541062.1"/>
    </source>
</evidence>